<evidence type="ECO:0000256" key="10">
    <source>
        <dbReference type="ARBA" id="ARBA00022967"/>
    </source>
</evidence>
<dbReference type="EMBL" id="OL741735">
    <property type="protein sequence ID" value="UXX50159.1"/>
    <property type="molecule type" value="Genomic_DNA"/>
</dbReference>
<feature type="transmembrane region" description="Helical" evidence="18">
    <location>
        <begin position="52"/>
        <end position="76"/>
    </location>
</feature>
<dbReference type="PANTHER" id="PTHR46552:SF1">
    <property type="entry name" value="NADH-UBIQUINONE OXIDOREDUCTASE CHAIN 2"/>
    <property type="match status" value="1"/>
</dbReference>
<evidence type="ECO:0000256" key="6">
    <source>
        <dbReference type="ARBA" id="ARBA00022448"/>
    </source>
</evidence>
<evidence type="ECO:0000256" key="8">
    <source>
        <dbReference type="ARBA" id="ARBA00022692"/>
    </source>
</evidence>
<evidence type="ECO:0000256" key="14">
    <source>
        <dbReference type="ARBA" id="ARBA00023075"/>
    </source>
</evidence>
<keyword evidence="6" id="KW-0813">Transport</keyword>
<name>A0A977XW36_9ACAR</name>
<accession>A0A977XW36</accession>
<protein>
    <recommendedName>
        <fullName evidence="5 18">NADH-ubiquinone oxidoreductase chain 2</fullName>
        <ecNumber evidence="4 18">7.1.1.2</ecNumber>
    </recommendedName>
</protein>
<evidence type="ECO:0000256" key="13">
    <source>
        <dbReference type="ARBA" id="ARBA00023027"/>
    </source>
</evidence>
<geneLocation type="mitochondrion" evidence="20"/>
<evidence type="ECO:0000256" key="12">
    <source>
        <dbReference type="ARBA" id="ARBA00022989"/>
    </source>
</evidence>
<sequence length="321" mass="38554">MFFKNLMKWMLLLTIIISFSSNFWFILWLMMEMNLLMFIPIMNEKKKINSNCMISYFIIQSFSSSLFLISAINFFILDYKFFEFMMMISILIKLAMIPFHFWLSNLSEMFNYESLFLILTIQKMIPLYILNIIKLNSIIIFIILSSLMSSLFLMNLKMIKKIIIFSSISHQSWMISLIYLKSNFWMSYLLIYLLLIFKITMILKKNKINHIYNFMKMNSNFLKKVSIYTMMLSLGGMPPMLGFIPKLISIMIIMKMNMLIIIILIISSIMNIYIYMRMFNPMLFIFFLNFKKFLKTNLNKNNLFIYLNLMISIFIINILMN</sequence>
<feature type="transmembrane region" description="Helical" evidence="18">
    <location>
        <begin position="82"/>
        <end position="103"/>
    </location>
</feature>
<evidence type="ECO:0000256" key="15">
    <source>
        <dbReference type="ARBA" id="ARBA00023128"/>
    </source>
</evidence>
<keyword evidence="13 18" id="KW-0520">NAD</keyword>
<evidence type="ECO:0000313" key="20">
    <source>
        <dbReference type="EMBL" id="UXX50159.1"/>
    </source>
</evidence>
<dbReference type="PANTHER" id="PTHR46552">
    <property type="entry name" value="NADH-UBIQUINONE OXIDOREDUCTASE CHAIN 2"/>
    <property type="match status" value="1"/>
</dbReference>
<keyword evidence="8 18" id="KW-0812">Transmembrane</keyword>
<comment type="catalytic activity">
    <reaction evidence="17 18">
        <text>a ubiquinone + NADH + 5 H(+)(in) = a ubiquinol + NAD(+) + 4 H(+)(out)</text>
        <dbReference type="Rhea" id="RHEA:29091"/>
        <dbReference type="Rhea" id="RHEA-COMP:9565"/>
        <dbReference type="Rhea" id="RHEA-COMP:9566"/>
        <dbReference type="ChEBI" id="CHEBI:15378"/>
        <dbReference type="ChEBI" id="CHEBI:16389"/>
        <dbReference type="ChEBI" id="CHEBI:17976"/>
        <dbReference type="ChEBI" id="CHEBI:57540"/>
        <dbReference type="ChEBI" id="CHEBI:57945"/>
        <dbReference type="EC" id="7.1.1.2"/>
    </reaction>
</comment>
<reference evidence="20" key="1">
    <citation type="submission" date="2021-12" db="EMBL/GenBank/DDBJ databases">
        <title>Seventy-eight entire mitochondrial genomes and nuclear rRNA genes provide insight into the phylogeny of the hard ticks, particularly the Haemaphysalis species, Am. (Africaniella) transversale and Robertsicus elaphense.</title>
        <authorList>
            <person name="Kelava S."/>
            <person name="Mans B.J."/>
            <person name="Apanaskevich D.A."/>
            <person name="Shao R."/>
            <person name="Barker D."/>
            <person name="Nakao R."/>
            <person name="Barker S.C."/>
            <person name="Okamoto K."/>
            <person name="Tamada K."/>
            <person name="Ito T."/>
            <person name="Honda T."/>
            <person name="Sato F."/>
            <person name="Torikai H."/>
            <person name="Kawabata H."/>
        </authorList>
    </citation>
    <scope>NUCLEOTIDE SEQUENCE</scope>
</reference>
<gene>
    <name evidence="20" type="primary">ND2</name>
</gene>
<evidence type="ECO:0000256" key="11">
    <source>
        <dbReference type="ARBA" id="ARBA00022982"/>
    </source>
</evidence>
<dbReference type="GO" id="GO:0006120">
    <property type="term" value="P:mitochondrial electron transport, NADH to ubiquinone"/>
    <property type="evidence" value="ECO:0007669"/>
    <property type="project" value="InterPro"/>
</dbReference>
<feature type="domain" description="NADH:quinone oxidoreductase/Mrp antiporter transmembrane" evidence="19">
    <location>
        <begin position="22"/>
        <end position="269"/>
    </location>
</feature>
<dbReference type="Pfam" id="PF00361">
    <property type="entry name" value="Proton_antipo_M"/>
    <property type="match status" value="1"/>
</dbReference>
<evidence type="ECO:0000256" key="17">
    <source>
        <dbReference type="ARBA" id="ARBA00049551"/>
    </source>
</evidence>
<evidence type="ECO:0000259" key="19">
    <source>
        <dbReference type="Pfam" id="PF00361"/>
    </source>
</evidence>
<dbReference type="AlphaFoldDB" id="A0A977XW36"/>
<organism evidence="20">
    <name type="scientific">Amblyomma latum</name>
    <dbReference type="NCBI Taxonomy" id="34617"/>
    <lineage>
        <taxon>Eukaryota</taxon>
        <taxon>Metazoa</taxon>
        <taxon>Ecdysozoa</taxon>
        <taxon>Arthropoda</taxon>
        <taxon>Chelicerata</taxon>
        <taxon>Arachnida</taxon>
        <taxon>Acari</taxon>
        <taxon>Parasitiformes</taxon>
        <taxon>Ixodida</taxon>
        <taxon>Ixodoidea</taxon>
        <taxon>Ixodidae</taxon>
        <taxon>Amblyomminae</taxon>
        <taxon>Amblyomma</taxon>
    </lineage>
</organism>
<keyword evidence="16 18" id="KW-0472">Membrane</keyword>
<dbReference type="EC" id="7.1.1.2" evidence="4 18"/>
<keyword evidence="7 18" id="KW-0679">Respiratory chain</keyword>
<dbReference type="InterPro" id="IPR003917">
    <property type="entry name" value="NADH_UbQ_OxRdtase_chain2"/>
</dbReference>
<evidence type="ECO:0000256" key="1">
    <source>
        <dbReference type="ARBA" id="ARBA00003257"/>
    </source>
</evidence>
<dbReference type="GO" id="GO:0008137">
    <property type="term" value="F:NADH dehydrogenase (ubiquinone) activity"/>
    <property type="evidence" value="ECO:0007669"/>
    <property type="project" value="UniProtKB-EC"/>
</dbReference>
<keyword evidence="14 18" id="KW-0830">Ubiquinone</keyword>
<evidence type="ECO:0000256" key="18">
    <source>
        <dbReference type="RuleBase" id="RU003403"/>
    </source>
</evidence>
<feature type="transmembrane region" description="Helical" evidence="18">
    <location>
        <begin position="135"/>
        <end position="155"/>
    </location>
</feature>
<evidence type="ECO:0000256" key="9">
    <source>
        <dbReference type="ARBA" id="ARBA00022792"/>
    </source>
</evidence>
<feature type="transmembrane region" description="Helical" evidence="18">
    <location>
        <begin position="6"/>
        <end position="31"/>
    </location>
</feature>
<comment type="similarity">
    <text evidence="3 18">Belongs to the complex I subunit 2 family.</text>
</comment>
<dbReference type="PRINTS" id="PR01436">
    <property type="entry name" value="NADHDHGNASE2"/>
</dbReference>
<evidence type="ECO:0000256" key="5">
    <source>
        <dbReference type="ARBA" id="ARBA00021008"/>
    </source>
</evidence>
<keyword evidence="15 18" id="KW-0496">Mitochondrion</keyword>
<evidence type="ECO:0000256" key="7">
    <source>
        <dbReference type="ARBA" id="ARBA00022660"/>
    </source>
</evidence>
<keyword evidence="11 18" id="KW-0249">Electron transport</keyword>
<feature type="transmembrane region" description="Helical" evidence="18">
    <location>
        <begin position="303"/>
        <end position="320"/>
    </location>
</feature>
<dbReference type="GO" id="GO:0005743">
    <property type="term" value="C:mitochondrial inner membrane"/>
    <property type="evidence" value="ECO:0007669"/>
    <property type="project" value="UniProtKB-SubCell"/>
</dbReference>
<feature type="transmembrane region" description="Helical" evidence="18">
    <location>
        <begin position="185"/>
        <end position="204"/>
    </location>
</feature>
<evidence type="ECO:0000256" key="3">
    <source>
        <dbReference type="ARBA" id="ARBA00007012"/>
    </source>
</evidence>
<evidence type="ECO:0000256" key="16">
    <source>
        <dbReference type="ARBA" id="ARBA00023136"/>
    </source>
</evidence>
<dbReference type="CTD" id="4536"/>
<dbReference type="GeneID" id="76341623"/>
<feature type="transmembrane region" description="Helical" evidence="18">
    <location>
        <begin position="225"/>
        <end position="244"/>
    </location>
</feature>
<dbReference type="RefSeq" id="YP_010534064.1">
    <property type="nucleotide sequence ID" value="NC_067859.1"/>
</dbReference>
<evidence type="ECO:0000256" key="2">
    <source>
        <dbReference type="ARBA" id="ARBA00004448"/>
    </source>
</evidence>
<proteinExistence type="inferred from homology"/>
<evidence type="ECO:0000256" key="4">
    <source>
        <dbReference type="ARBA" id="ARBA00012944"/>
    </source>
</evidence>
<dbReference type="InterPro" id="IPR050175">
    <property type="entry name" value="Complex_I_Subunit_2"/>
</dbReference>
<comment type="subcellular location">
    <subcellularLocation>
        <location evidence="2 18">Mitochondrion inner membrane</location>
        <topology evidence="2 18">Multi-pass membrane protein</topology>
    </subcellularLocation>
</comment>
<comment type="function">
    <text evidence="1">Core subunit of the mitochondrial membrane respiratory chain NADH dehydrogenase (Complex I) that is believed to belong to the minimal assembly required for catalysis. Complex I functions in the transfer of electrons from NADH to the respiratory chain. The immediate electron acceptor for the enzyme is believed to be ubiquinone.</text>
</comment>
<dbReference type="InterPro" id="IPR001750">
    <property type="entry name" value="ND/Mrp_TM"/>
</dbReference>
<keyword evidence="9 18" id="KW-0999">Mitochondrion inner membrane</keyword>
<keyword evidence="12 18" id="KW-1133">Transmembrane helix</keyword>
<feature type="transmembrane region" description="Helical" evidence="18">
    <location>
        <begin position="250"/>
        <end position="274"/>
    </location>
</feature>
<keyword evidence="10 18" id="KW-1278">Translocase</keyword>
<comment type="function">
    <text evidence="18">Core subunit of the mitochondrial membrane respiratory chain NADH dehydrogenase (Complex I) which catalyzes electron transfer from NADH through the respiratory chain, using ubiquinone as an electron acceptor. Essential for the catalytic activity and assembly of complex I.</text>
</comment>